<dbReference type="PROSITE" id="PS50054">
    <property type="entry name" value="TYR_PHOSPHATASE_DUAL"/>
    <property type="match status" value="1"/>
</dbReference>
<feature type="domain" description="Tyrosine specific protein phosphatases" evidence="6">
    <location>
        <begin position="101"/>
        <end position="141"/>
    </location>
</feature>
<name>A0ABR4HF85_9EURO</name>
<dbReference type="Proteomes" id="UP001610334">
    <property type="component" value="Unassembled WGS sequence"/>
</dbReference>
<evidence type="ECO:0000259" key="5">
    <source>
        <dbReference type="PROSITE" id="PS50054"/>
    </source>
</evidence>
<feature type="domain" description="Tyrosine-protein phosphatase" evidence="5">
    <location>
        <begin position="11"/>
        <end position="162"/>
    </location>
</feature>
<dbReference type="InterPro" id="IPR000340">
    <property type="entry name" value="Dual-sp_phosphatase_cat-dom"/>
</dbReference>
<dbReference type="InterPro" id="IPR029021">
    <property type="entry name" value="Prot-tyrosine_phosphatase-like"/>
</dbReference>
<keyword evidence="4" id="KW-0904">Protein phosphatase</keyword>
<dbReference type="InterPro" id="IPR000387">
    <property type="entry name" value="Tyr_Pase_dom"/>
</dbReference>
<dbReference type="CDD" id="cd14498">
    <property type="entry name" value="DSP"/>
    <property type="match status" value="1"/>
</dbReference>
<sequence length="168" mass="18496">MGRQQKKSDGKPGGFVIPEFLYLGPASLASDLSFLSSHQITTILSIGKSPHRKFETISTDDGPREITYHRLNLKDEENSDIKPCVESACAILNRVLDSKSRVLVHCSAAISRSPTIVVAYLMKKYRLSLQQSLDRVIAVRPVVSPNPGFLAQLQEMEIAIVESTGDTL</sequence>
<evidence type="ECO:0000256" key="3">
    <source>
        <dbReference type="ARBA" id="ARBA00022801"/>
    </source>
</evidence>
<keyword evidence="3" id="KW-0378">Hydrolase</keyword>
<evidence type="ECO:0000256" key="2">
    <source>
        <dbReference type="ARBA" id="ARBA00013064"/>
    </source>
</evidence>
<dbReference type="SUPFAM" id="SSF52799">
    <property type="entry name" value="(Phosphotyrosine protein) phosphatases II"/>
    <property type="match status" value="1"/>
</dbReference>
<evidence type="ECO:0000313" key="7">
    <source>
        <dbReference type="EMBL" id="KAL2814148.1"/>
    </source>
</evidence>
<dbReference type="Pfam" id="PF00782">
    <property type="entry name" value="DSPc"/>
    <property type="match status" value="1"/>
</dbReference>
<dbReference type="SMART" id="SM00195">
    <property type="entry name" value="DSPc"/>
    <property type="match status" value="1"/>
</dbReference>
<organism evidence="7 8">
    <name type="scientific">Aspergillus granulosus</name>
    <dbReference type="NCBI Taxonomy" id="176169"/>
    <lineage>
        <taxon>Eukaryota</taxon>
        <taxon>Fungi</taxon>
        <taxon>Dikarya</taxon>
        <taxon>Ascomycota</taxon>
        <taxon>Pezizomycotina</taxon>
        <taxon>Eurotiomycetes</taxon>
        <taxon>Eurotiomycetidae</taxon>
        <taxon>Eurotiales</taxon>
        <taxon>Aspergillaceae</taxon>
        <taxon>Aspergillus</taxon>
        <taxon>Aspergillus subgen. Nidulantes</taxon>
    </lineage>
</organism>
<gene>
    <name evidence="7" type="ORF">BJX63DRAFT_393033</name>
</gene>
<dbReference type="EMBL" id="JBFXLT010000035">
    <property type="protein sequence ID" value="KAL2814148.1"/>
    <property type="molecule type" value="Genomic_DNA"/>
</dbReference>
<dbReference type="PANTHER" id="PTHR10159">
    <property type="entry name" value="DUAL SPECIFICITY PROTEIN PHOSPHATASE"/>
    <property type="match status" value="1"/>
</dbReference>
<dbReference type="PANTHER" id="PTHR10159:SF521">
    <property type="entry name" value="LEUCINE RICH REPEAT AND PHOSPHATASE DOMAIN CONTAINING PROTEIN"/>
    <property type="match status" value="1"/>
</dbReference>
<keyword evidence="8" id="KW-1185">Reference proteome</keyword>
<dbReference type="InterPro" id="IPR020422">
    <property type="entry name" value="TYR_PHOSPHATASE_DUAL_dom"/>
</dbReference>
<protein>
    <recommendedName>
        <fullName evidence="2">protein-tyrosine-phosphatase</fullName>
        <ecNumber evidence="2">3.1.3.48</ecNumber>
    </recommendedName>
</protein>
<dbReference type="EC" id="3.1.3.48" evidence="2"/>
<evidence type="ECO:0000259" key="6">
    <source>
        <dbReference type="PROSITE" id="PS50056"/>
    </source>
</evidence>
<accession>A0ABR4HF85</accession>
<dbReference type="PROSITE" id="PS50056">
    <property type="entry name" value="TYR_PHOSPHATASE_2"/>
    <property type="match status" value="1"/>
</dbReference>
<reference evidence="7 8" key="1">
    <citation type="submission" date="2024-07" db="EMBL/GenBank/DDBJ databases">
        <title>Section-level genome sequencing and comparative genomics of Aspergillus sections Usti and Cavernicolus.</title>
        <authorList>
            <consortium name="Lawrence Berkeley National Laboratory"/>
            <person name="Nybo J.L."/>
            <person name="Vesth T.C."/>
            <person name="Theobald S."/>
            <person name="Frisvad J.C."/>
            <person name="Larsen T.O."/>
            <person name="Kjaerboelling I."/>
            <person name="Rothschild-Mancinelli K."/>
            <person name="Lyhne E.K."/>
            <person name="Kogle M.E."/>
            <person name="Barry K."/>
            <person name="Clum A."/>
            <person name="Na H."/>
            <person name="Ledsgaard L."/>
            <person name="Lin J."/>
            <person name="Lipzen A."/>
            <person name="Kuo A."/>
            <person name="Riley R."/>
            <person name="Mondo S."/>
            <person name="Labutti K."/>
            <person name="Haridas S."/>
            <person name="Pangalinan J."/>
            <person name="Salamov A.A."/>
            <person name="Simmons B.A."/>
            <person name="Magnuson J.K."/>
            <person name="Chen J."/>
            <person name="Drula E."/>
            <person name="Henrissat B."/>
            <person name="Wiebenga A."/>
            <person name="Lubbers R.J."/>
            <person name="Gomes A.C."/>
            <person name="Makela M.R."/>
            <person name="Stajich J."/>
            <person name="Grigoriev I.V."/>
            <person name="Mortensen U.H."/>
            <person name="De Vries R.P."/>
            <person name="Baker S.E."/>
            <person name="Andersen M.R."/>
        </authorList>
    </citation>
    <scope>NUCLEOTIDE SEQUENCE [LARGE SCALE GENOMIC DNA]</scope>
    <source>
        <strain evidence="7 8">CBS 588.65</strain>
    </source>
</reference>
<evidence type="ECO:0000313" key="8">
    <source>
        <dbReference type="Proteomes" id="UP001610334"/>
    </source>
</evidence>
<comment type="caution">
    <text evidence="7">The sequence shown here is derived from an EMBL/GenBank/DDBJ whole genome shotgun (WGS) entry which is preliminary data.</text>
</comment>
<evidence type="ECO:0000256" key="1">
    <source>
        <dbReference type="ARBA" id="ARBA00008601"/>
    </source>
</evidence>
<evidence type="ECO:0000256" key="4">
    <source>
        <dbReference type="ARBA" id="ARBA00022912"/>
    </source>
</evidence>
<comment type="similarity">
    <text evidence="1">Belongs to the protein-tyrosine phosphatase family. Non-receptor class dual specificity subfamily.</text>
</comment>
<dbReference type="Gene3D" id="3.90.190.10">
    <property type="entry name" value="Protein tyrosine phosphatase superfamily"/>
    <property type="match status" value="1"/>
</dbReference>
<proteinExistence type="inferred from homology"/>